<dbReference type="Pfam" id="PF08279">
    <property type="entry name" value="HTH_11"/>
    <property type="match status" value="1"/>
</dbReference>
<reference evidence="6" key="1">
    <citation type="submission" date="2020-06" db="EMBL/GenBank/DDBJ databases">
        <title>Draft genomic sequence of Geomonas sp. Red330.</title>
        <authorList>
            <person name="Itoh H."/>
            <person name="Zhenxing X."/>
            <person name="Ushijima N."/>
            <person name="Masuda Y."/>
            <person name="Shiratori Y."/>
            <person name="Senoo K."/>
        </authorList>
    </citation>
    <scope>NUCLEOTIDE SEQUENCE [LARGE SCALE GENOMIC DNA]</scope>
    <source>
        <strain evidence="6">Red330</strain>
    </source>
</reference>
<keyword evidence="6" id="KW-1185">Reference proteome</keyword>
<dbReference type="InterPro" id="IPR036388">
    <property type="entry name" value="WH-like_DNA-bd_sf"/>
</dbReference>
<evidence type="ECO:0000259" key="3">
    <source>
        <dbReference type="PROSITE" id="PS50943"/>
    </source>
</evidence>
<dbReference type="PROSITE" id="PS51000">
    <property type="entry name" value="HTH_DEOR_2"/>
    <property type="match status" value="1"/>
</dbReference>
<dbReference type="InterPro" id="IPR001387">
    <property type="entry name" value="Cro/C1-type_HTH"/>
</dbReference>
<gene>
    <name evidence="5" type="ORF">GMST_05920</name>
</gene>
<evidence type="ECO:0000256" key="1">
    <source>
        <dbReference type="ARBA" id="ARBA00023015"/>
    </source>
</evidence>
<evidence type="ECO:0000313" key="6">
    <source>
        <dbReference type="Proteomes" id="UP000556026"/>
    </source>
</evidence>
<dbReference type="PIRSF" id="PIRSF016838">
    <property type="entry name" value="PafC"/>
    <property type="match status" value="1"/>
</dbReference>
<dbReference type="PROSITE" id="PS52050">
    <property type="entry name" value="WYL"/>
    <property type="match status" value="1"/>
</dbReference>
<dbReference type="PANTHER" id="PTHR34580">
    <property type="match status" value="1"/>
</dbReference>
<dbReference type="InterPro" id="IPR013196">
    <property type="entry name" value="HTH_11"/>
</dbReference>
<comment type="caution">
    <text evidence="5">The sequence shown here is derived from an EMBL/GenBank/DDBJ whole genome shotgun (WGS) entry which is preliminary data.</text>
</comment>
<dbReference type="SUPFAM" id="SSF46785">
    <property type="entry name" value="Winged helix' DNA-binding domain"/>
    <property type="match status" value="1"/>
</dbReference>
<dbReference type="EMBL" id="BLXX01000001">
    <property type="protein sequence ID" value="GFO58267.1"/>
    <property type="molecule type" value="Genomic_DNA"/>
</dbReference>
<evidence type="ECO:0000256" key="2">
    <source>
        <dbReference type="ARBA" id="ARBA00023163"/>
    </source>
</evidence>
<dbReference type="RefSeq" id="WP_183353111.1">
    <property type="nucleotide sequence ID" value="NZ_BLXX01000001.1"/>
</dbReference>
<dbReference type="Proteomes" id="UP000556026">
    <property type="component" value="Unassembled WGS sequence"/>
</dbReference>
<dbReference type="PROSITE" id="PS50943">
    <property type="entry name" value="HTH_CROC1"/>
    <property type="match status" value="1"/>
</dbReference>
<accession>A0A6V8ME75</accession>
<dbReference type="InterPro" id="IPR026881">
    <property type="entry name" value="WYL_dom"/>
</dbReference>
<dbReference type="InterPro" id="IPR057727">
    <property type="entry name" value="WCX_dom"/>
</dbReference>
<dbReference type="Pfam" id="PF25583">
    <property type="entry name" value="WCX"/>
    <property type="match status" value="1"/>
</dbReference>
<dbReference type="InterPro" id="IPR036390">
    <property type="entry name" value="WH_DNA-bd_sf"/>
</dbReference>
<evidence type="ECO:0000259" key="4">
    <source>
        <dbReference type="PROSITE" id="PS51000"/>
    </source>
</evidence>
<dbReference type="GO" id="GO:0003700">
    <property type="term" value="F:DNA-binding transcription factor activity"/>
    <property type="evidence" value="ECO:0007669"/>
    <property type="project" value="InterPro"/>
</dbReference>
<protein>
    <submittedName>
        <fullName evidence="5">Transcriptional regulator</fullName>
    </submittedName>
</protein>
<feature type="domain" description="HTH deoR-type" evidence="4">
    <location>
        <begin position="12"/>
        <end position="69"/>
    </location>
</feature>
<name>A0A6V8ME75_9BACT</name>
<dbReference type="Pfam" id="PF13280">
    <property type="entry name" value="WYL"/>
    <property type="match status" value="1"/>
</dbReference>
<proteinExistence type="predicted"/>
<evidence type="ECO:0000313" key="5">
    <source>
        <dbReference type="EMBL" id="GFO58267.1"/>
    </source>
</evidence>
<sequence length="334" mass="37811">MGVGRPAKKYSQAGRIHDVIRLIEARHGITLDELAEETDVNRRTIQRDLGAIEEAGYPLISDWEDGVKVFRFLTRFKDVPPISFTLQELMTLSLLRSQLDLLNGTPFLEEMQSVFRKVNSVLPPRLAAHMERIADVAHPLLQGKRDYRKSAQPLALIRHALLHQQGITLSYRSSGRDASESYRVDPYTLVFQKGGIYLLGYAHNRKALRTFAVERIVSVEPEKERFEIPEGFNAAQALEGAFGIVAEAPQEVRVRFGKNVAYTIRDRVWHASQKIEELEDGGVLLSFRAGGKLEILSWLRSYGAQAELLAPAEWRTELAEETREMAKLYQGEAI</sequence>
<dbReference type="InterPro" id="IPR028349">
    <property type="entry name" value="PafC-like"/>
</dbReference>
<dbReference type="PANTHER" id="PTHR34580:SF1">
    <property type="entry name" value="PROTEIN PAFC"/>
    <property type="match status" value="1"/>
</dbReference>
<dbReference type="AlphaFoldDB" id="A0A6V8ME75"/>
<organism evidence="5 6">
    <name type="scientific">Geomonas silvestris</name>
    <dbReference type="NCBI Taxonomy" id="2740184"/>
    <lineage>
        <taxon>Bacteria</taxon>
        <taxon>Pseudomonadati</taxon>
        <taxon>Thermodesulfobacteriota</taxon>
        <taxon>Desulfuromonadia</taxon>
        <taxon>Geobacterales</taxon>
        <taxon>Geobacteraceae</taxon>
        <taxon>Geomonas</taxon>
    </lineage>
</organism>
<dbReference type="InterPro" id="IPR051534">
    <property type="entry name" value="CBASS_pafABC_assoc_protein"/>
</dbReference>
<keyword evidence="2" id="KW-0804">Transcription</keyword>
<dbReference type="Gene3D" id="1.10.10.10">
    <property type="entry name" value="Winged helix-like DNA-binding domain superfamily/Winged helix DNA-binding domain"/>
    <property type="match status" value="1"/>
</dbReference>
<keyword evidence="1" id="KW-0805">Transcription regulation</keyword>
<feature type="domain" description="HTH cro/C1-type" evidence="3">
    <location>
        <begin position="20"/>
        <end position="47"/>
    </location>
</feature>
<dbReference type="InterPro" id="IPR001034">
    <property type="entry name" value="DeoR_HTH"/>
</dbReference>